<dbReference type="AlphaFoldDB" id="A0AAQ3M103"/>
<gene>
    <name evidence="2" type="ORF">R9X50_00236100</name>
</gene>
<feature type="region of interest" description="Disordered" evidence="1">
    <location>
        <begin position="71"/>
        <end position="152"/>
    </location>
</feature>
<feature type="compositionally biased region" description="Polar residues" evidence="1">
    <location>
        <begin position="1"/>
        <end position="22"/>
    </location>
</feature>
<feature type="compositionally biased region" description="Basic and acidic residues" evidence="1">
    <location>
        <begin position="122"/>
        <end position="133"/>
    </location>
</feature>
<reference evidence="2 3" key="1">
    <citation type="submission" date="2023-11" db="EMBL/GenBank/DDBJ databases">
        <title>An acidophilic fungus is an integral part of prey digestion in a carnivorous sundew plant.</title>
        <authorList>
            <person name="Tsai I.J."/>
        </authorList>
    </citation>
    <scope>NUCLEOTIDE SEQUENCE [LARGE SCALE GENOMIC DNA]</scope>
    <source>
        <strain evidence="2">169a</strain>
    </source>
</reference>
<proteinExistence type="predicted"/>
<feature type="region of interest" description="Disordered" evidence="1">
    <location>
        <begin position="247"/>
        <end position="586"/>
    </location>
</feature>
<feature type="compositionally biased region" description="Polar residues" evidence="1">
    <location>
        <begin position="141"/>
        <end position="152"/>
    </location>
</feature>
<feature type="region of interest" description="Disordered" evidence="1">
    <location>
        <begin position="166"/>
        <end position="190"/>
    </location>
</feature>
<feature type="region of interest" description="Disordered" evidence="1">
    <location>
        <begin position="1"/>
        <end position="36"/>
    </location>
</feature>
<organism evidence="2 3">
    <name type="scientific">Acrodontium crateriforme</name>
    <dbReference type="NCBI Taxonomy" id="150365"/>
    <lineage>
        <taxon>Eukaryota</taxon>
        <taxon>Fungi</taxon>
        <taxon>Dikarya</taxon>
        <taxon>Ascomycota</taxon>
        <taxon>Pezizomycotina</taxon>
        <taxon>Dothideomycetes</taxon>
        <taxon>Dothideomycetidae</taxon>
        <taxon>Mycosphaerellales</taxon>
        <taxon>Teratosphaeriaceae</taxon>
        <taxon>Acrodontium</taxon>
    </lineage>
</organism>
<protein>
    <submittedName>
        <fullName evidence="2">Uncharacterized protein</fullName>
    </submittedName>
</protein>
<evidence type="ECO:0000313" key="3">
    <source>
        <dbReference type="Proteomes" id="UP001303373"/>
    </source>
</evidence>
<evidence type="ECO:0000256" key="1">
    <source>
        <dbReference type="SAM" id="MobiDB-lite"/>
    </source>
</evidence>
<feature type="compositionally biased region" description="Polar residues" evidence="1">
    <location>
        <begin position="362"/>
        <end position="383"/>
    </location>
</feature>
<dbReference type="Proteomes" id="UP001303373">
    <property type="component" value="Chromosome 3"/>
</dbReference>
<feature type="compositionally biased region" description="Acidic residues" evidence="1">
    <location>
        <begin position="485"/>
        <end position="504"/>
    </location>
</feature>
<dbReference type="EMBL" id="CP138582">
    <property type="protein sequence ID" value="WPG99544.1"/>
    <property type="molecule type" value="Genomic_DNA"/>
</dbReference>
<sequence>MARQRTAPSTRTTVPTAQSTRQALKEKTNTSRVKGALYEDDGNTENLVRNAKTRLGSLRNAMQTTDEMVMAGGLGDPATTDELAKSDRPPAPAARANRRPPRMNQKIVPTEAQSKVMSGLKKRMDATARKEAGKNVYQPETIESTAETSSNHLPTQAPVVTHQNDHITDDSDLSLSLSSPPATQLSVARRSRTSLIPPGSALRSHGTPAIESSILALKNFKRRPRQPSMLQIVRQRTGGGQASVINTEVHDESNMSDLASATASDEEDFSPEAEGTPLQKNKTRTRASLGARKVTNDPTQLVTASEALSNKRKSSDLDKSSTALESLKSKRQKPIQLEEDVAIQKIGSRSQKKKTRSSSARETTPQTTSDILVENSQPSSTPLTDREVPVPDFIIPSTEQELPYDEPELNETMAEPASSSPTPHDTRADQAYADELADPVTQVSPRPTRKKSQPPPKPMSTAKLQSLLPKRRKPVRHRPRKGEYDLSDEEEQSSDVSLEESEDELSGRSRRRRPAATNSRKAPAKSPKAKSTQTKRKPPAPATGKPAASTKQPAKTYGRAAARESDRENFIAESEDKENDSSTLTHEMSMYEAVKSRELEEAKRKFADVDDWDMEFESMSQEDHRSSSQLWR</sequence>
<feature type="compositionally biased region" description="Polar residues" evidence="1">
    <location>
        <begin position="296"/>
        <end position="308"/>
    </location>
</feature>
<name>A0AAQ3M103_9PEZI</name>
<accession>A0AAQ3M103</accession>
<keyword evidence="3" id="KW-1185">Reference proteome</keyword>
<feature type="compositionally biased region" description="Basic and acidic residues" evidence="1">
    <location>
        <begin position="561"/>
        <end position="570"/>
    </location>
</feature>
<feature type="compositionally biased region" description="Low complexity" evidence="1">
    <location>
        <begin position="542"/>
        <end position="551"/>
    </location>
</feature>
<evidence type="ECO:0000313" key="2">
    <source>
        <dbReference type="EMBL" id="WPG99544.1"/>
    </source>
</evidence>
<feature type="compositionally biased region" description="Basic residues" evidence="1">
    <location>
        <begin position="469"/>
        <end position="480"/>
    </location>
</feature>